<proteinExistence type="predicted"/>
<dbReference type="EMBL" id="VSRR010000494">
    <property type="protein sequence ID" value="MPC16289.1"/>
    <property type="molecule type" value="Genomic_DNA"/>
</dbReference>
<reference evidence="1 2" key="1">
    <citation type="submission" date="2019-05" db="EMBL/GenBank/DDBJ databases">
        <title>Another draft genome of Portunus trituberculatus and its Hox gene families provides insights of decapod evolution.</title>
        <authorList>
            <person name="Jeong J.-H."/>
            <person name="Song I."/>
            <person name="Kim S."/>
            <person name="Choi T."/>
            <person name="Kim D."/>
            <person name="Ryu S."/>
            <person name="Kim W."/>
        </authorList>
    </citation>
    <scope>NUCLEOTIDE SEQUENCE [LARGE SCALE GENOMIC DNA]</scope>
    <source>
        <tissue evidence="1">Muscle</tissue>
    </source>
</reference>
<evidence type="ECO:0000313" key="1">
    <source>
        <dbReference type="EMBL" id="MPC16289.1"/>
    </source>
</evidence>
<dbReference type="Proteomes" id="UP000324222">
    <property type="component" value="Unassembled WGS sequence"/>
</dbReference>
<comment type="caution">
    <text evidence="1">The sequence shown here is derived from an EMBL/GenBank/DDBJ whole genome shotgun (WGS) entry which is preliminary data.</text>
</comment>
<dbReference type="AlphaFoldDB" id="A0A5B7D3T0"/>
<keyword evidence="2" id="KW-1185">Reference proteome</keyword>
<evidence type="ECO:0000313" key="2">
    <source>
        <dbReference type="Proteomes" id="UP000324222"/>
    </source>
</evidence>
<organism evidence="1 2">
    <name type="scientific">Portunus trituberculatus</name>
    <name type="common">Swimming crab</name>
    <name type="synonym">Neptunus trituberculatus</name>
    <dbReference type="NCBI Taxonomy" id="210409"/>
    <lineage>
        <taxon>Eukaryota</taxon>
        <taxon>Metazoa</taxon>
        <taxon>Ecdysozoa</taxon>
        <taxon>Arthropoda</taxon>
        <taxon>Crustacea</taxon>
        <taxon>Multicrustacea</taxon>
        <taxon>Malacostraca</taxon>
        <taxon>Eumalacostraca</taxon>
        <taxon>Eucarida</taxon>
        <taxon>Decapoda</taxon>
        <taxon>Pleocyemata</taxon>
        <taxon>Brachyura</taxon>
        <taxon>Eubrachyura</taxon>
        <taxon>Portunoidea</taxon>
        <taxon>Portunidae</taxon>
        <taxon>Portuninae</taxon>
        <taxon>Portunus</taxon>
    </lineage>
</organism>
<protein>
    <submittedName>
        <fullName evidence="1">Uncharacterized protein</fullName>
    </submittedName>
</protein>
<sequence>MSIRHYSASQHKTCTGQHTSLNYALVRQRYEGCSCGGGGGDGRRLLDHRRRVYGNVWMTERGKSY</sequence>
<gene>
    <name evidence="1" type="ORF">E2C01_009111</name>
</gene>
<accession>A0A5B7D3T0</accession>
<name>A0A5B7D3T0_PORTR</name>